<dbReference type="AlphaFoldDB" id="A0A6J2VI37"/>
<keyword evidence="6" id="KW-0418">Kinase</keyword>
<gene>
    <name evidence="6" type="primary">pstk</name>
</gene>
<evidence type="ECO:0000256" key="3">
    <source>
        <dbReference type="SAM" id="MobiDB-lite"/>
    </source>
</evidence>
<dbReference type="GO" id="GO:0000049">
    <property type="term" value="F:tRNA binding"/>
    <property type="evidence" value="ECO:0007669"/>
    <property type="project" value="TreeGrafter"/>
</dbReference>
<dbReference type="PANTHER" id="PTHR20873:SF0">
    <property type="entry name" value="L-SERYL-TRNA(SEC) KINASE"/>
    <property type="match status" value="1"/>
</dbReference>
<dbReference type="InterPro" id="IPR027417">
    <property type="entry name" value="P-loop_NTPase"/>
</dbReference>
<dbReference type="InterPro" id="IPR013641">
    <property type="entry name" value="KTI12/PSTK"/>
</dbReference>
<organism evidence="5 6">
    <name type="scientific">Chanos chanos</name>
    <name type="common">Milkfish</name>
    <name type="synonym">Mugil chanos</name>
    <dbReference type="NCBI Taxonomy" id="29144"/>
    <lineage>
        <taxon>Eukaryota</taxon>
        <taxon>Metazoa</taxon>
        <taxon>Chordata</taxon>
        <taxon>Craniata</taxon>
        <taxon>Vertebrata</taxon>
        <taxon>Euteleostomi</taxon>
        <taxon>Actinopterygii</taxon>
        <taxon>Neopterygii</taxon>
        <taxon>Teleostei</taxon>
        <taxon>Ostariophysi</taxon>
        <taxon>Gonorynchiformes</taxon>
        <taxon>Chanidae</taxon>
        <taxon>Chanos</taxon>
    </lineage>
</organism>
<dbReference type="Proteomes" id="UP000504632">
    <property type="component" value="Chromosome 5"/>
</dbReference>
<dbReference type="PANTHER" id="PTHR20873">
    <property type="entry name" value="L-SERYL-TRNA(SEC) KINASE"/>
    <property type="match status" value="1"/>
</dbReference>
<dbReference type="GeneID" id="115813122"/>
<dbReference type="CTD" id="118672"/>
<sequence length="359" mass="40569">MDAHPTLGTTSSHAVCLCVLCGLPAAGKSTLAQVISTHIFKQDWGTFVLSYDELISEDAFSVDTSKNDDTLPNAQTKWRLHRQTLLSCLDWFLGSSAHTSVSSDREGEVWLRFYSAVQKQNVLTACENSHALPSRLLVLLDDNFYYQSMRYEVCQLARKHSVGFCQVYLQCSLELCLGRNQRRNQPLPDAVLLDMSKRMEPPNPNKNPWEQRSLTLHSTDHLTEKDIEKFMHLISSAVENPLSPTEDNSEQREADKQACASSVVHQADQTCRRLVSKAMQTARENTVSSESMKVLAKELNELKTRFLQDLRKQILHDLPVSAGEPLDVEGIVNRAVRVFNQERDDILLRHGINSEAKTM</sequence>
<keyword evidence="5" id="KW-1185">Reference proteome</keyword>
<keyword evidence="1" id="KW-0547">Nucleotide-binding</keyword>
<accession>A0A6J2VI37</accession>
<dbReference type="Pfam" id="PF08433">
    <property type="entry name" value="KTI12"/>
    <property type="match status" value="1"/>
</dbReference>
<name>A0A6J2VI37_CHACN</name>
<dbReference type="OrthoDB" id="9972657at2759"/>
<dbReference type="InParanoid" id="A0A6J2VI37"/>
<feature type="region of interest" description="Disordered" evidence="3">
    <location>
        <begin position="240"/>
        <end position="262"/>
    </location>
</feature>
<keyword evidence="6" id="KW-0808">Transferase</keyword>
<dbReference type="GO" id="GO:0016301">
    <property type="term" value="F:kinase activity"/>
    <property type="evidence" value="ECO:0007669"/>
    <property type="project" value="UniProtKB-KW"/>
</dbReference>
<keyword evidence="4" id="KW-0732">Signal</keyword>
<keyword evidence="2" id="KW-0067">ATP-binding</keyword>
<evidence type="ECO:0000256" key="1">
    <source>
        <dbReference type="ARBA" id="ARBA00022741"/>
    </source>
</evidence>
<evidence type="ECO:0000256" key="2">
    <source>
        <dbReference type="ARBA" id="ARBA00022840"/>
    </source>
</evidence>
<evidence type="ECO:0000313" key="6">
    <source>
        <dbReference type="RefSeq" id="XP_030631582.1"/>
    </source>
</evidence>
<reference evidence="6" key="1">
    <citation type="submission" date="2025-08" db="UniProtKB">
        <authorList>
            <consortium name="RefSeq"/>
        </authorList>
    </citation>
    <scope>IDENTIFICATION</scope>
</reference>
<evidence type="ECO:0000313" key="5">
    <source>
        <dbReference type="Proteomes" id="UP000504632"/>
    </source>
</evidence>
<dbReference type="SUPFAM" id="SSF52540">
    <property type="entry name" value="P-loop containing nucleoside triphosphate hydrolases"/>
    <property type="match status" value="1"/>
</dbReference>
<feature type="chain" id="PRO_5026979003" evidence="4">
    <location>
        <begin position="33"/>
        <end position="359"/>
    </location>
</feature>
<evidence type="ECO:0000256" key="4">
    <source>
        <dbReference type="SAM" id="SignalP"/>
    </source>
</evidence>
<dbReference type="RefSeq" id="XP_030631582.1">
    <property type="nucleotide sequence ID" value="XM_030775722.1"/>
</dbReference>
<proteinExistence type="predicted"/>
<dbReference type="FunCoup" id="A0A6J2VI37">
    <property type="interactions" value="129"/>
</dbReference>
<dbReference type="Gene3D" id="3.40.50.300">
    <property type="entry name" value="P-loop containing nucleotide triphosphate hydrolases"/>
    <property type="match status" value="1"/>
</dbReference>
<feature type="signal peptide" evidence="4">
    <location>
        <begin position="1"/>
        <end position="32"/>
    </location>
</feature>
<dbReference type="GO" id="GO:0005524">
    <property type="term" value="F:ATP binding"/>
    <property type="evidence" value="ECO:0007669"/>
    <property type="project" value="UniProtKB-KW"/>
</dbReference>
<protein>
    <submittedName>
        <fullName evidence="6">L-seryl-tRNA(Sec) kinase</fullName>
    </submittedName>
</protein>
<dbReference type="InterPro" id="IPR052648">
    <property type="entry name" value="Ser-tRNA(Sec)_kinase"/>
</dbReference>